<feature type="domain" description="Diphthamide synthase" evidence="7">
    <location>
        <begin position="7"/>
        <end position="247"/>
    </location>
</feature>
<dbReference type="CDD" id="cd01994">
    <property type="entry name" value="AANH_PF0828-like"/>
    <property type="match status" value="1"/>
</dbReference>
<dbReference type="PANTHER" id="PTHR12196:SF2">
    <property type="entry name" value="DIPHTHINE--AMMONIA LIGASE"/>
    <property type="match status" value="1"/>
</dbReference>
<comment type="catalytic activity">
    <reaction evidence="5">
        <text>diphthine-[translation elongation factor 2] + NH4(+) + ATP = diphthamide-[translation elongation factor 2] + AMP + diphosphate + H(+)</text>
        <dbReference type="Rhea" id="RHEA:19753"/>
        <dbReference type="Rhea" id="RHEA-COMP:10172"/>
        <dbReference type="Rhea" id="RHEA-COMP:10174"/>
        <dbReference type="ChEBI" id="CHEBI:15378"/>
        <dbReference type="ChEBI" id="CHEBI:16692"/>
        <dbReference type="ChEBI" id="CHEBI:28938"/>
        <dbReference type="ChEBI" id="CHEBI:30616"/>
        <dbReference type="ChEBI" id="CHEBI:33019"/>
        <dbReference type="ChEBI" id="CHEBI:82696"/>
        <dbReference type="ChEBI" id="CHEBI:456215"/>
        <dbReference type="EC" id="6.3.1.14"/>
    </reaction>
</comment>
<dbReference type="Pfam" id="PF01902">
    <property type="entry name" value="Diphthami_syn_2"/>
    <property type="match status" value="1"/>
</dbReference>
<dbReference type="InterPro" id="IPR030662">
    <property type="entry name" value="DPH6/MJ0570"/>
</dbReference>
<dbReference type="SUPFAM" id="SSF52402">
    <property type="entry name" value="Adenine nucleotide alpha hydrolases-like"/>
    <property type="match status" value="1"/>
</dbReference>
<evidence type="ECO:0000259" key="7">
    <source>
        <dbReference type="Pfam" id="PF01902"/>
    </source>
</evidence>
<dbReference type="InterPro" id="IPR035959">
    <property type="entry name" value="RutC-like_sf"/>
</dbReference>
<evidence type="ECO:0000256" key="2">
    <source>
        <dbReference type="ARBA" id="ARBA00018426"/>
    </source>
</evidence>
<dbReference type="Gene3D" id="3.90.1490.10">
    <property type="entry name" value="putative n-type atp pyrophosphatase, domain 2"/>
    <property type="match status" value="1"/>
</dbReference>
<evidence type="ECO:0000256" key="1">
    <source>
        <dbReference type="ARBA" id="ARBA00012089"/>
    </source>
</evidence>
<dbReference type="Gene3D" id="3.30.1330.40">
    <property type="entry name" value="RutC-like"/>
    <property type="match status" value="2"/>
</dbReference>
<dbReference type="InterPro" id="IPR006175">
    <property type="entry name" value="YjgF/YER057c/UK114"/>
</dbReference>
<keyword evidence="9" id="KW-1185">Reference proteome</keyword>
<dbReference type="NCBIfam" id="TIGR00290">
    <property type="entry name" value="MJ0570_dom"/>
    <property type="match status" value="1"/>
</dbReference>
<dbReference type="Proteomes" id="UP000800096">
    <property type="component" value="Unassembled WGS sequence"/>
</dbReference>
<dbReference type="CDD" id="cd06155">
    <property type="entry name" value="eu_AANH_C_1"/>
    <property type="match status" value="1"/>
</dbReference>
<dbReference type="InterPro" id="IPR002761">
    <property type="entry name" value="Diphthami_syn_dom"/>
</dbReference>
<dbReference type="AlphaFoldDB" id="A0A6A5QX83"/>
<dbReference type="Gene3D" id="3.40.50.620">
    <property type="entry name" value="HUPs"/>
    <property type="match status" value="1"/>
</dbReference>
<evidence type="ECO:0000256" key="4">
    <source>
        <dbReference type="ARBA" id="ARBA00031552"/>
    </source>
</evidence>
<dbReference type="EMBL" id="ML979132">
    <property type="protein sequence ID" value="KAF1920043.1"/>
    <property type="molecule type" value="Genomic_DNA"/>
</dbReference>
<dbReference type="OrthoDB" id="686384at2759"/>
<organism evidence="8 9">
    <name type="scientific">Ampelomyces quisqualis</name>
    <name type="common">Powdery mildew agent</name>
    <dbReference type="NCBI Taxonomy" id="50730"/>
    <lineage>
        <taxon>Eukaryota</taxon>
        <taxon>Fungi</taxon>
        <taxon>Dikarya</taxon>
        <taxon>Ascomycota</taxon>
        <taxon>Pezizomycotina</taxon>
        <taxon>Dothideomycetes</taxon>
        <taxon>Pleosporomycetidae</taxon>
        <taxon>Pleosporales</taxon>
        <taxon>Pleosporineae</taxon>
        <taxon>Phaeosphaeriaceae</taxon>
        <taxon>Ampelomyces</taxon>
    </lineage>
</organism>
<accession>A0A6A5QX83</accession>
<dbReference type="InterPro" id="IPR014729">
    <property type="entry name" value="Rossmann-like_a/b/a_fold"/>
</dbReference>
<dbReference type="EC" id="6.3.1.14" evidence="1"/>
<dbReference type="GO" id="GO:0017178">
    <property type="term" value="F:diphthine-ammonia ligase activity"/>
    <property type="evidence" value="ECO:0007669"/>
    <property type="project" value="UniProtKB-EC"/>
</dbReference>
<dbReference type="FunFam" id="3.40.50.620:FF:000145">
    <property type="entry name" value="ATP-binding domain containing protein"/>
    <property type="match status" value="1"/>
</dbReference>
<evidence type="ECO:0000256" key="3">
    <source>
        <dbReference type="ARBA" id="ARBA00029814"/>
    </source>
</evidence>
<dbReference type="Pfam" id="PF01042">
    <property type="entry name" value="Ribonuc_L-PSP"/>
    <property type="match status" value="1"/>
</dbReference>
<feature type="region of interest" description="Disordered" evidence="6">
    <location>
        <begin position="564"/>
        <end position="611"/>
    </location>
</feature>
<proteinExistence type="predicted"/>
<dbReference type="GO" id="GO:0017183">
    <property type="term" value="P:protein histidyl modification to diphthamide"/>
    <property type="evidence" value="ECO:0007669"/>
    <property type="project" value="TreeGrafter"/>
</dbReference>
<dbReference type="SUPFAM" id="SSF55298">
    <property type="entry name" value="YjgF-like"/>
    <property type="match status" value="2"/>
</dbReference>
<evidence type="ECO:0000256" key="6">
    <source>
        <dbReference type="SAM" id="MobiDB-lite"/>
    </source>
</evidence>
<protein>
    <recommendedName>
        <fullName evidence="2">Diphthine--ammonia ligase</fullName>
        <ecNumber evidence="1">6.3.1.14</ecNumber>
    </recommendedName>
    <alternativeName>
        <fullName evidence="3">Diphthamide synthase</fullName>
    </alternativeName>
    <alternativeName>
        <fullName evidence="4">Diphthamide synthetase</fullName>
    </alternativeName>
</protein>
<name>A0A6A5QX83_AMPQU</name>
<sequence length="756" mass="81727">MMASSLNVIALISGGKDSLFSILHCQANGHTIVALANLHPAASANGNEDIDSYMYQTVGHSVIPLYEQALGIPLYRQEITGKAVNSSRDYEISSQQEQDETEDLVPLLEKIIKVHPEANAVSTGAILSTYQRTRVESVALRLGLVPLSYLWQYPLLPPYTQSSLLHDMAAVGQEAIIIKTASGGLDESFLGLDVANSRTVAKLSKAMNRFGTAGNGAIVGEGGEFETLTLGGPRSLWKRRIQIGASDSMLVDGGQTMLRIRESSLEELPNGSEEDSEGVRIPELFDEEFRTILKATDDEVHEDAKSICDTTLSTNPVDSTPVTNRASVAASLPMNACNNTPTVFTYSNIVSDIHGSKQASPSRQVMNVFLRLDHMIQQCDLLKSNINHCTLLLRDMADFTILNPIYAQYFSDVNPPARVTIAAGNALPRGTDAMLSVILDKNVNNTDPSISRQGLHVQGRSYWAPANIGPYSQAISVPLPARNHTDITQEEKQPVQEAGKVVYIAGQIPLIPASMAVYQPHDFRGQALLSLQHLWRIGRAKGVKHWTASVAFLPSSLPNPHSAVQTAQALWKKAHAAPPPPSPDDDNNNDIDPWDRINNTTTNHAAHPCHEYTHRPPLPDYSSLLPPPTPPCFVAQVHSLPRAAHIEWSATGLTASSISVHVDGDASSRSPTYTSAPAQSASAFHAIEMTAGDARGSEEICRRKWAGATVYVGRGFAWGKGGVGWEGVQWVPCVRVWGREGVEVSGVLVGRVDGGA</sequence>
<reference evidence="8" key="1">
    <citation type="journal article" date="2020" name="Stud. Mycol.">
        <title>101 Dothideomycetes genomes: a test case for predicting lifestyles and emergence of pathogens.</title>
        <authorList>
            <person name="Haridas S."/>
            <person name="Albert R."/>
            <person name="Binder M."/>
            <person name="Bloem J."/>
            <person name="Labutti K."/>
            <person name="Salamov A."/>
            <person name="Andreopoulos B."/>
            <person name="Baker S."/>
            <person name="Barry K."/>
            <person name="Bills G."/>
            <person name="Bluhm B."/>
            <person name="Cannon C."/>
            <person name="Castanera R."/>
            <person name="Culley D."/>
            <person name="Daum C."/>
            <person name="Ezra D."/>
            <person name="Gonzalez J."/>
            <person name="Henrissat B."/>
            <person name="Kuo A."/>
            <person name="Liang C."/>
            <person name="Lipzen A."/>
            <person name="Lutzoni F."/>
            <person name="Magnuson J."/>
            <person name="Mondo S."/>
            <person name="Nolan M."/>
            <person name="Ohm R."/>
            <person name="Pangilinan J."/>
            <person name="Park H.-J."/>
            <person name="Ramirez L."/>
            <person name="Alfaro M."/>
            <person name="Sun H."/>
            <person name="Tritt A."/>
            <person name="Yoshinaga Y."/>
            <person name="Zwiers L.-H."/>
            <person name="Turgeon B."/>
            <person name="Goodwin S."/>
            <person name="Spatafora J."/>
            <person name="Crous P."/>
            <person name="Grigoriev I."/>
        </authorList>
    </citation>
    <scope>NUCLEOTIDE SEQUENCE</scope>
    <source>
        <strain evidence="8">HMLAC05119</strain>
    </source>
</reference>
<dbReference type="CDD" id="cd06156">
    <property type="entry name" value="eu_AANH_C_2"/>
    <property type="match status" value="1"/>
</dbReference>
<evidence type="ECO:0000313" key="8">
    <source>
        <dbReference type="EMBL" id="KAF1920043.1"/>
    </source>
</evidence>
<evidence type="ECO:0000256" key="5">
    <source>
        <dbReference type="ARBA" id="ARBA00048108"/>
    </source>
</evidence>
<evidence type="ECO:0000313" key="9">
    <source>
        <dbReference type="Proteomes" id="UP000800096"/>
    </source>
</evidence>
<dbReference type="PANTHER" id="PTHR12196">
    <property type="entry name" value="DOMAIN OF UNKNOWN FUNCTION 71 DUF71 -CONTAINING PROTEIN"/>
    <property type="match status" value="1"/>
</dbReference>
<gene>
    <name evidence="8" type="ORF">BDU57DRAFT_1693</name>
</gene>